<reference evidence="9 10" key="1">
    <citation type="submission" date="2023-07" db="EMBL/GenBank/DDBJ databases">
        <title>Genomic Encyclopedia of Type Strains, Phase IV (KMG-IV): sequencing the most valuable type-strain genomes for metagenomic binning, comparative biology and taxonomic classification.</title>
        <authorList>
            <person name="Goeker M."/>
        </authorList>
    </citation>
    <scope>NUCLEOTIDE SEQUENCE [LARGE SCALE GENOMIC DNA]</scope>
    <source>
        <strain evidence="9 10">DSM 17723</strain>
    </source>
</reference>
<keyword evidence="5 9" id="KW-0418">Kinase</keyword>
<dbReference type="InterPro" id="IPR003660">
    <property type="entry name" value="HAMP_dom"/>
</dbReference>
<dbReference type="Pfam" id="PF00672">
    <property type="entry name" value="HAMP"/>
    <property type="match status" value="1"/>
</dbReference>
<feature type="domain" description="HAMP" evidence="8">
    <location>
        <begin position="306"/>
        <end position="358"/>
    </location>
</feature>
<dbReference type="InterPro" id="IPR036890">
    <property type="entry name" value="HATPase_C_sf"/>
</dbReference>
<feature type="transmembrane region" description="Helical" evidence="7">
    <location>
        <begin position="285"/>
        <end position="304"/>
    </location>
</feature>
<keyword evidence="7" id="KW-0812">Transmembrane</keyword>
<keyword evidence="7" id="KW-1133">Transmembrane helix</keyword>
<dbReference type="EMBL" id="JAUSTZ010000004">
    <property type="protein sequence ID" value="MDQ0226173.1"/>
    <property type="molecule type" value="Genomic_DNA"/>
</dbReference>
<evidence type="ECO:0000256" key="6">
    <source>
        <dbReference type="ARBA" id="ARBA00023136"/>
    </source>
</evidence>
<dbReference type="PANTHER" id="PTHR34220">
    <property type="entry name" value="SENSOR HISTIDINE KINASE YPDA"/>
    <property type="match status" value="1"/>
</dbReference>
<dbReference type="InterPro" id="IPR003594">
    <property type="entry name" value="HATPase_dom"/>
</dbReference>
<dbReference type="Gene3D" id="3.30.565.10">
    <property type="entry name" value="Histidine kinase-like ATPase, C-terminal domain"/>
    <property type="match status" value="1"/>
</dbReference>
<keyword evidence="10" id="KW-1185">Reference proteome</keyword>
<gene>
    <name evidence="9" type="ORF">J2S02_002518</name>
</gene>
<dbReference type="RefSeq" id="WP_307190705.1">
    <property type="nucleotide sequence ID" value="NZ_JAUSTZ010000004.1"/>
</dbReference>
<dbReference type="PROSITE" id="PS50885">
    <property type="entry name" value="HAMP"/>
    <property type="match status" value="1"/>
</dbReference>
<dbReference type="Proteomes" id="UP001232245">
    <property type="component" value="Unassembled WGS sequence"/>
</dbReference>
<evidence type="ECO:0000256" key="7">
    <source>
        <dbReference type="SAM" id="Phobius"/>
    </source>
</evidence>
<dbReference type="SMART" id="SM00304">
    <property type="entry name" value="HAMP"/>
    <property type="match status" value="1"/>
</dbReference>
<evidence type="ECO:0000256" key="4">
    <source>
        <dbReference type="ARBA" id="ARBA00022679"/>
    </source>
</evidence>
<dbReference type="Pfam" id="PF02518">
    <property type="entry name" value="HATPase_c"/>
    <property type="match status" value="1"/>
</dbReference>
<evidence type="ECO:0000256" key="3">
    <source>
        <dbReference type="ARBA" id="ARBA00022553"/>
    </source>
</evidence>
<evidence type="ECO:0000313" key="9">
    <source>
        <dbReference type="EMBL" id="MDQ0226173.1"/>
    </source>
</evidence>
<evidence type="ECO:0000256" key="2">
    <source>
        <dbReference type="ARBA" id="ARBA00022475"/>
    </source>
</evidence>
<protein>
    <submittedName>
        <fullName evidence="9">Two-component system sensor histidine kinase YesM</fullName>
        <ecNumber evidence="9">2.7.13.3</ecNumber>
    </submittedName>
</protein>
<dbReference type="Pfam" id="PF06580">
    <property type="entry name" value="His_kinase"/>
    <property type="match status" value="1"/>
</dbReference>
<evidence type="ECO:0000256" key="5">
    <source>
        <dbReference type="ARBA" id="ARBA00022777"/>
    </source>
</evidence>
<proteinExistence type="predicted"/>
<sequence length="583" mass="67860">MRVYKFNNLSLRNKLLIIYIFTVFIPITLTHIVFYHVTTNNVRNQKMNDLSLTVKEIANDFQTAIDDAVGISSMIYTDYELYNLLETKYTSTIDFIHAYHDYFGDISKEVSLYPSVHSIKLYTDNDTVIFAGGINKIDTLVKDSTWYKESELIRSSYPVLIRTVGDSGKHDMFSLIREMDNFVSKNSTQKILEINLESGLMSSIFHDVTFPGELYLVNDKGTIEYTTNSTINWSERKFPYDSVTLPGDKIIFEESYNLPYLNKWKVIAVTEEQVLLEDIKGSRNFILYLALINLVFPSLFIIYITSSLHMRILRILKHMRKVEDQNFELIEGVNYQDEIGELTHAFNRMASKIKRLIKEVYVADIQKKDLELQRKQAQLSALQSQINPHFLFNVLETIRMRSILKNEDETAKIIENIAKMLRKSFIWGKDWVTVDEEIYLIKCFLEIQHYRFDDKMQYQINIDPEASKCLIPNMSLIPFVENASIHGIEPIKGKGMISISIKRENDRLVFEVNDNGQGMEKNEYEQLLGSLEEVSSIGEHVGIKNVYYRLKLHYSNQFDFSIVSNKGIGTTVKIQVPFFEHKY</sequence>
<dbReference type="InterPro" id="IPR010559">
    <property type="entry name" value="Sig_transdc_His_kin_internal"/>
</dbReference>
<feature type="transmembrane region" description="Helical" evidence="7">
    <location>
        <begin position="16"/>
        <end position="37"/>
    </location>
</feature>
<dbReference type="EC" id="2.7.13.3" evidence="9"/>
<dbReference type="SUPFAM" id="SSF55874">
    <property type="entry name" value="ATPase domain of HSP90 chaperone/DNA topoisomerase II/histidine kinase"/>
    <property type="match status" value="1"/>
</dbReference>
<dbReference type="PANTHER" id="PTHR34220:SF7">
    <property type="entry name" value="SENSOR HISTIDINE KINASE YPDA"/>
    <property type="match status" value="1"/>
</dbReference>
<dbReference type="GO" id="GO:0004673">
    <property type="term" value="F:protein histidine kinase activity"/>
    <property type="evidence" value="ECO:0007669"/>
    <property type="project" value="UniProtKB-EC"/>
</dbReference>
<evidence type="ECO:0000256" key="1">
    <source>
        <dbReference type="ARBA" id="ARBA00004651"/>
    </source>
</evidence>
<dbReference type="SUPFAM" id="SSF158472">
    <property type="entry name" value="HAMP domain-like"/>
    <property type="match status" value="1"/>
</dbReference>
<dbReference type="InterPro" id="IPR050640">
    <property type="entry name" value="Bact_2-comp_sensor_kinase"/>
</dbReference>
<keyword evidence="3" id="KW-0597">Phosphoprotein</keyword>
<organism evidence="9 10">
    <name type="scientific">Metabacillus niabensis</name>
    <dbReference type="NCBI Taxonomy" id="324854"/>
    <lineage>
        <taxon>Bacteria</taxon>
        <taxon>Bacillati</taxon>
        <taxon>Bacillota</taxon>
        <taxon>Bacilli</taxon>
        <taxon>Bacillales</taxon>
        <taxon>Bacillaceae</taxon>
        <taxon>Metabacillus</taxon>
    </lineage>
</organism>
<accession>A0ABT9Z3Q3</accession>
<comment type="caution">
    <text evidence="9">The sequence shown here is derived from an EMBL/GenBank/DDBJ whole genome shotgun (WGS) entry which is preliminary data.</text>
</comment>
<keyword evidence="4 9" id="KW-0808">Transferase</keyword>
<comment type="subcellular location">
    <subcellularLocation>
        <location evidence="1">Cell membrane</location>
        <topology evidence="1">Multi-pass membrane protein</topology>
    </subcellularLocation>
</comment>
<name>A0ABT9Z3Q3_9BACI</name>
<keyword evidence="6 7" id="KW-0472">Membrane</keyword>
<dbReference type="CDD" id="cd06225">
    <property type="entry name" value="HAMP"/>
    <property type="match status" value="1"/>
</dbReference>
<dbReference type="Gene3D" id="6.10.340.10">
    <property type="match status" value="1"/>
</dbReference>
<keyword evidence="2" id="KW-1003">Cell membrane</keyword>
<evidence type="ECO:0000259" key="8">
    <source>
        <dbReference type="PROSITE" id="PS50885"/>
    </source>
</evidence>
<evidence type="ECO:0000313" key="10">
    <source>
        <dbReference type="Proteomes" id="UP001232245"/>
    </source>
</evidence>